<dbReference type="InterPro" id="IPR015943">
    <property type="entry name" value="WD40/YVTN_repeat-like_dom_sf"/>
</dbReference>
<dbReference type="InterPro" id="IPR052208">
    <property type="entry name" value="DmX-like/RAVE_component"/>
</dbReference>
<name>A0A6A6PJ79_9PEZI</name>
<dbReference type="GO" id="GO:0007035">
    <property type="term" value="P:vacuolar acidification"/>
    <property type="evidence" value="ECO:0007669"/>
    <property type="project" value="TreeGrafter"/>
</dbReference>
<feature type="compositionally biased region" description="Basic and acidic residues" evidence="1">
    <location>
        <begin position="1327"/>
        <end position="1339"/>
    </location>
</feature>
<evidence type="ECO:0000259" key="2">
    <source>
        <dbReference type="Pfam" id="PF12234"/>
    </source>
</evidence>
<feature type="region of interest" description="Disordered" evidence="1">
    <location>
        <begin position="1280"/>
        <end position="1349"/>
    </location>
</feature>
<reference evidence="3" key="1">
    <citation type="journal article" date="2020" name="Stud. Mycol.">
        <title>101 Dothideomycetes genomes: a test case for predicting lifestyles and emergence of pathogens.</title>
        <authorList>
            <person name="Haridas S."/>
            <person name="Albert R."/>
            <person name="Binder M."/>
            <person name="Bloem J."/>
            <person name="Labutti K."/>
            <person name="Salamov A."/>
            <person name="Andreopoulos B."/>
            <person name="Baker S."/>
            <person name="Barry K."/>
            <person name="Bills G."/>
            <person name="Bluhm B."/>
            <person name="Cannon C."/>
            <person name="Castanera R."/>
            <person name="Culley D."/>
            <person name="Daum C."/>
            <person name="Ezra D."/>
            <person name="Gonzalez J."/>
            <person name="Henrissat B."/>
            <person name="Kuo A."/>
            <person name="Liang C."/>
            <person name="Lipzen A."/>
            <person name="Lutzoni F."/>
            <person name="Magnuson J."/>
            <person name="Mondo S."/>
            <person name="Nolan M."/>
            <person name="Ohm R."/>
            <person name="Pangilinan J."/>
            <person name="Park H.-J."/>
            <person name="Ramirez L."/>
            <person name="Alfaro M."/>
            <person name="Sun H."/>
            <person name="Tritt A."/>
            <person name="Yoshinaga Y."/>
            <person name="Zwiers L.-H."/>
            <person name="Turgeon B."/>
            <person name="Goodwin S."/>
            <person name="Spatafora J."/>
            <person name="Crous P."/>
            <person name="Grigoriev I."/>
        </authorList>
    </citation>
    <scope>NUCLEOTIDE SEQUENCE</scope>
    <source>
        <strain evidence="3">CBS 113389</strain>
    </source>
</reference>
<dbReference type="Pfam" id="PF12234">
    <property type="entry name" value="Rav1p_C"/>
    <property type="match status" value="1"/>
</dbReference>
<protein>
    <submittedName>
        <fullName evidence="3">RAVE protein 1 C terminal-domain-containing protein</fullName>
    </submittedName>
</protein>
<dbReference type="InterPro" id="IPR022033">
    <property type="entry name" value="Rav1p_C"/>
</dbReference>
<dbReference type="SMART" id="SM00320">
    <property type="entry name" value="WD40"/>
    <property type="match status" value="2"/>
</dbReference>
<feature type="domain" description="RAVE complex protein Rav1 C-terminal" evidence="2">
    <location>
        <begin position="649"/>
        <end position="1241"/>
    </location>
</feature>
<keyword evidence="4" id="KW-1185">Reference proteome</keyword>
<accession>A0A6A6PJ79</accession>
<gene>
    <name evidence="3" type="ORF">BDY17DRAFT_303239</name>
</gene>
<dbReference type="SUPFAM" id="SSF50978">
    <property type="entry name" value="WD40 repeat-like"/>
    <property type="match status" value="1"/>
</dbReference>
<dbReference type="Gene3D" id="2.130.10.10">
    <property type="entry name" value="YVTN repeat-like/Quinoprotein amine dehydrogenase"/>
    <property type="match status" value="1"/>
</dbReference>
<dbReference type="OrthoDB" id="342131at2759"/>
<dbReference type="InterPro" id="IPR001680">
    <property type="entry name" value="WD40_rpt"/>
</dbReference>
<evidence type="ECO:0000313" key="4">
    <source>
        <dbReference type="Proteomes" id="UP000799767"/>
    </source>
</evidence>
<proteinExistence type="predicted"/>
<dbReference type="GeneID" id="54475534"/>
<evidence type="ECO:0000313" key="3">
    <source>
        <dbReference type="EMBL" id="KAF2480108.1"/>
    </source>
</evidence>
<dbReference type="PANTHER" id="PTHR13950">
    <property type="entry name" value="RABCONNECTIN-RELATED"/>
    <property type="match status" value="1"/>
</dbReference>
<feature type="compositionally biased region" description="Basic and acidic residues" evidence="1">
    <location>
        <begin position="1295"/>
        <end position="1307"/>
    </location>
</feature>
<dbReference type="EMBL" id="MU001640">
    <property type="protein sequence ID" value="KAF2480108.1"/>
    <property type="molecule type" value="Genomic_DNA"/>
</dbReference>
<dbReference type="RefSeq" id="XP_033586678.1">
    <property type="nucleotide sequence ID" value="XM_033734532.1"/>
</dbReference>
<dbReference type="PANTHER" id="PTHR13950:SF9">
    <property type="entry name" value="RABCONNECTIN-3A"/>
    <property type="match status" value="1"/>
</dbReference>
<dbReference type="InterPro" id="IPR036322">
    <property type="entry name" value="WD40_repeat_dom_sf"/>
</dbReference>
<organism evidence="3 4">
    <name type="scientific">Neohortaea acidophila</name>
    <dbReference type="NCBI Taxonomy" id="245834"/>
    <lineage>
        <taxon>Eukaryota</taxon>
        <taxon>Fungi</taxon>
        <taxon>Dikarya</taxon>
        <taxon>Ascomycota</taxon>
        <taxon>Pezizomycotina</taxon>
        <taxon>Dothideomycetes</taxon>
        <taxon>Dothideomycetidae</taxon>
        <taxon>Mycosphaerellales</taxon>
        <taxon>Teratosphaeriaceae</taxon>
        <taxon>Neohortaea</taxon>
    </lineage>
</organism>
<dbReference type="Proteomes" id="UP000799767">
    <property type="component" value="Unassembled WGS sequence"/>
</dbReference>
<sequence length="1349" mass="149795">MPSTSPGNAPPPQTLFEQILPGAPSVSLQTVACFSLRQKRYVVYISGRQLNIFSGPHVLVQCLSFSDDLTAVTAETWTGRIALAGRQGLWIITPVLEGWTSVRWEKTLYLRLDDPGDQISTLSWGMEEEVLVGGIKNLCLFSTQPASPTSAASSLTDPDIVAERRSLWSKRLPSPVQHAAFSPSGTLIATCGVYDRLVKIWRRLSFEEGLFDHMYLPHPCPVTSVQWRPRPEPIYAVDEDDIATKQDDDLEVLYTIAHDGILRVWKTGTVHDLDILTLHTTVDLVSAVPESPTTTHKPDLPTTCNQNARFTCILSSDQFCAAVNAAIGTDETQIHSSEHLKEVASKEPEVLISFDGQGRMSAWGLQSIGHKRRPETPTQPPSSPFHITQAEKLPVRFPEGVNALLHIWCEGRNVNLIGHSSDGKVQWWRGNLQDFFSLSFSGSTQLNEAAYWSGHAKGEIGLLAALSVGRSLLSVASGDDVLHWAQRKEGVLEASQACRTRGQVIDVALLAHDSSAQLSLSLQLASAQESKGVLLLLRDQEWRELSKLSQEGEVDWDDREWRLFVPYGSQTPYSRCALLHPSGRVFSCLVDSAKRTLLHATQLVLPENGRSDPLLHLTAIIDSIDPDRFGVVALSTTGDLLLYHLQASNEGTLDPVLIAVFESGVRNASVLASNNDFAFVVSSDGLELTIVDLTDGYVEYRLKSDKQIRSILPNQLDSLVAIRYDTTIDILAQCRIGYREEMPPWVLIKQISISNVGLTISSLTWLGDGSLAIAASSVIFVSSNVVDVDSLDADVREATGAEAVRPQTLRLSTVSKSLRKPLPVWHPTFVAHIVRLGHWALAASLVNRLLEKVKFWSEGDLLPALLNVPASQLYGAEGVQEEKPVNRETVDDILEQLNQKQLPQISRSEQRRLASVLQAMIFCSEHVNGLDNLALRYLFSWKMELLLTEAKHPSHGLVPNGLSTDHAIAPSMHWREVAFAFHSTSQQPLLDVLMEHYDNKITWDVAKRLGLFAWLSDREALDRIFEALAQTAYRSASPPDPINASLYFLALHKKQTLLGLWRIATWHKEQRATINFLRRDFNAAENQTAAKKNAYALMGKRRFEYAAAFFLLADDGASAVSVLAGQCGDVMLAIAVGRLYSGDTSPAIRRLLEERLIPEAKQKNDRWLLSWSYSLLRELEQATHAVVRPLRGVRDWQQDDPALLNLYQHLRQSESEYGFDAVLRAARTLRRMGLWLVALELVSKWTFKRPEAAKASFADHTPNGMTEEAPSILDEFTEPEKRDGTVDLPEVTTAQDEKAAREAKAAELLKQIKAKKAGTAQPNTNNQEKKQPTQFKEPDASSLLDSFGL</sequence>
<dbReference type="GO" id="GO:0043291">
    <property type="term" value="C:RAVE complex"/>
    <property type="evidence" value="ECO:0007669"/>
    <property type="project" value="TreeGrafter"/>
</dbReference>
<evidence type="ECO:0000256" key="1">
    <source>
        <dbReference type="SAM" id="MobiDB-lite"/>
    </source>
</evidence>